<dbReference type="EMBL" id="CM037158">
    <property type="protein sequence ID" value="KAH7852704.1"/>
    <property type="molecule type" value="Genomic_DNA"/>
</dbReference>
<gene>
    <name evidence="1" type="ORF">Vadar_028146</name>
</gene>
<evidence type="ECO:0000313" key="2">
    <source>
        <dbReference type="Proteomes" id="UP000828048"/>
    </source>
</evidence>
<organism evidence="1 2">
    <name type="scientific">Vaccinium darrowii</name>
    <dbReference type="NCBI Taxonomy" id="229202"/>
    <lineage>
        <taxon>Eukaryota</taxon>
        <taxon>Viridiplantae</taxon>
        <taxon>Streptophyta</taxon>
        <taxon>Embryophyta</taxon>
        <taxon>Tracheophyta</taxon>
        <taxon>Spermatophyta</taxon>
        <taxon>Magnoliopsida</taxon>
        <taxon>eudicotyledons</taxon>
        <taxon>Gunneridae</taxon>
        <taxon>Pentapetalae</taxon>
        <taxon>asterids</taxon>
        <taxon>Ericales</taxon>
        <taxon>Ericaceae</taxon>
        <taxon>Vaccinioideae</taxon>
        <taxon>Vaccinieae</taxon>
        <taxon>Vaccinium</taxon>
    </lineage>
</organism>
<comment type="caution">
    <text evidence="1">The sequence shown here is derived from an EMBL/GenBank/DDBJ whole genome shotgun (WGS) entry which is preliminary data.</text>
</comment>
<dbReference type="Proteomes" id="UP000828048">
    <property type="component" value="Chromosome 8"/>
</dbReference>
<sequence>MVASVDILEATYPAVAKRLHNEWVNDPAIPVVTSFFGKGLKSCAITTLGRGGRDLTAGAIGKALGLREFQGLKSCAITTLGRGGRDLTAGAIGKALGLREFQKVQMVASVFFSVAGDDSERKPTSDNVKVDKKPTFNPFKCDD</sequence>
<accession>A0ACB7YHT0</accession>
<proteinExistence type="predicted"/>
<name>A0ACB7YHT0_9ERIC</name>
<keyword evidence="2" id="KW-1185">Reference proteome</keyword>
<protein>
    <submittedName>
        <fullName evidence="1">Uncharacterized protein</fullName>
    </submittedName>
</protein>
<reference evidence="1 2" key="1">
    <citation type="journal article" date="2021" name="Hortic Res">
        <title>High-quality reference genome and annotation aids understanding of berry development for evergreen blueberry (Vaccinium darrowii).</title>
        <authorList>
            <person name="Yu J."/>
            <person name="Hulse-Kemp A.M."/>
            <person name="Babiker E."/>
            <person name="Staton M."/>
        </authorList>
    </citation>
    <scope>NUCLEOTIDE SEQUENCE [LARGE SCALE GENOMIC DNA]</scope>
    <source>
        <strain evidence="2">cv. NJ 8807/NJ 8810</strain>
        <tissue evidence="1">Young leaf</tissue>
    </source>
</reference>
<evidence type="ECO:0000313" key="1">
    <source>
        <dbReference type="EMBL" id="KAH7852704.1"/>
    </source>
</evidence>